<dbReference type="Gene3D" id="1.25.10.10">
    <property type="entry name" value="Leucine-rich Repeat Variant"/>
    <property type="match status" value="1"/>
</dbReference>
<accession>A0AAV1DS94</accession>
<dbReference type="Pfam" id="PF08506">
    <property type="entry name" value="Cse1"/>
    <property type="match status" value="1"/>
</dbReference>
<keyword evidence="4" id="KW-0813">Transport</keyword>
<dbReference type="InterPro" id="IPR005043">
    <property type="entry name" value="XPO2_C"/>
</dbReference>
<evidence type="ECO:0000313" key="9">
    <source>
        <dbReference type="EMBL" id="CAI9109891.1"/>
    </source>
</evidence>
<keyword evidence="7" id="KW-0539">Nucleus</keyword>
<dbReference type="SUPFAM" id="SSF48371">
    <property type="entry name" value="ARM repeat"/>
    <property type="match status" value="1"/>
</dbReference>
<evidence type="ECO:0000256" key="6">
    <source>
        <dbReference type="ARBA" id="ARBA00022927"/>
    </source>
</evidence>
<evidence type="ECO:0000313" key="10">
    <source>
        <dbReference type="Proteomes" id="UP001161247"/>
    </source>
</evidence>
<comment type="subcellular location">
    <subcellularLocation>
        <location evidence="2">Cytoplasm</location>
    </subcellularLocation>
    <subcellularLocation>
        <location evidence="1">Nucleus</location>
    </subcellularLocation>
</comment>
<protein>
    <submittedName>
        <fullName evidence="9">OLC1v1009814C1</fullName>
    </submittedName>
</protein>
<dbReference type="GO" id="GO:0005829">
    <property type="term" value="C:cytosol"/>
    <property type="evidence" value="ECO:0007669"/>
    <property type="project" value="TreeGrafter"/>
</dbReference>
<evidence type="ECO:0000256" key="2">
    <source>
        <dbReference type="ARBA" id="ARBA00004496"/>
    </source>
</evidence>
<sequence length="983" mass="110360">MDPNPQTLQLLSECFLGTMSPLPEPRSRAESFLADAAGKPNFALALLCLVAESSVDEHIRLAAVIAFKNHLKSRWAQVVSADGIASSTIDDSEKEQIKAQIIPLMVRSSPKIQPQLSEVFSVIGKHDFPNKWPSLLSEMVARLDASSQGNDYPTVNGVLVAINSLFDKFRYGYRSEGLLLDLKFCLDNFARPLLLLFQGTAGLLDKAANPAALKLYLDSQRLCCEIFYSLNFQDLPEFFEDHMSEWMIEFKKYLTVKYPALEDGGNDQGMAVVDELRAAVCENISLYMEKEEEQFEMYVSGFVEAVWGLVRVASSYPSREKLTVTAMKFLCKVSTSAHHHPLFGRDNVLQQIVEGVIIPNVMLRNEEGELFDMNPVEFISRDLEGSDMETRRRVACDLLKGIALHYKENVARIIQGEIQRCLEYFGANAVANWKYKDCAVYLVVSLSTKKAGGGGAGVSFSTTDLVNVDNFFTLVIVPELQCRDVNAFPILKADALKFFTVFRNQIPKPIALAVLPDVVRFLHSESTVVVSYAATCIEKLLLVKDDNSRPRYTPADISPYMQPLLNSLVSALEQDSAGNHYVLKCLRVIGILAEIPLDVVLPCLRRLTKVLEKIFEHRKNQLFMSQVFNHYLFDSIAAFVRGATAAQTVPCVISALEAELFPPIQVILRNGICEFFPYAFQLLAQLLEFTPDLNRYLPVFKILLMPDSWTKSCNVSTLVYLLQAFLRKLPQEMMVQQGKLVKVLEIFSVLIVVPSSDEPGFYVLNTVIENVCFDVIQPLLRDIWLVLFKRLSGKPTGKFVKNLLIFMSLFLVKYGADKLVASINAIEDGLFYYMLEQLWIPSLEKIFGFIELKLTSVASTKLICESPELWESGLAVKLLNSTLSLVTRPKHERAMQEDELEILDFDETTRGNTATYARLCSVGKKNEDPLKETKDPKQFLVVSLAKLCAASPGKYVPIITNNIDQPNRAALAQLCKAYDVRLD</sequence>
<dbReference type="AlphaFoldDB" id="A0AAV1DS94"/>
<dbReference type="Pfam" id="PF03810">
    <property type="entry name" value="IBN_N"/>
    <property type="match status" value="1"/>
</dbReference>
<evidence type="ECO:0000259" key="8">
    <source>
        <dbReference type="PROSITE" id="PS50166"/>
    </source>
</evidence>
<dbReference type="GO" id="GO:0005635">
    <property type="term" value="C:nuclear envelope"/>
    <property type="evidence" value="ECO:0007669"/>
    <property type="project" value="TreeGrafter"/>
</dbReference>
<evidence type="ECO:0000256" key="3">
    <source>
        <dbReference type="ARBA" id="ARBA00008669"/>
    </source>
</evidence>
<feature type="domain" description="Importin N-terminal" evidence="8">
    <location>
        <begin position="29"/>
        <end position="107"/>
    </location>
</feature>
<organism evidence="9 10">
    <name type="scientific">Oldenlandia corymbosa var. corymbosa</name>
    <dbReference type="NCBI Taxonomy" id="529605"/>
    <lineage>
        <taxon>Eukaryota</taxon>
        <taxon>Viridiplantae</taxon>
        <taxon>Streptophyta</taxon>
        <taxon>Embryophyta</taxon>
        <taxon>Tracheophyta</taxon>
        <taxon>Spermatophyta</taxon>
        <taxon>Magnoliopsida</taxon>
        <taxon>eudicotyledons</taxon>
        <taxon>Gunneridae</taxon>
        <taxon>Pentapetalae</taxon>
        <taxon>asterids</taxon>
        <taxon>lamiids</taxon>
        <taxon>Gentianales</taxon>
        <taxon>Rubiaceae</taxon>
        <taxon>Rubioideae</taxon>
        <taxon>Spermacoceae</taxon>
        <taxon>Hedyotis-Oldenlandia complex</taxon>
        <taxon>Oldenlandia</taxon>
    </lineage>
</organism>
<name>A0AAV1DS94_OLDCO</name>
<dbReference type="GO" id="GO:0006611">
    <property type="term" value="P:protein export from nucleus"/>
    <property type="evidence" value="ECO:0007669"/>
    <property type="project" value="TreeGrafter"/>
</dbReference>
<evidence type="ECO:0000256" key="7">
    <source>
        <dbReference type="ARBA" id="ARBA00023242"/>
    </source>
</evidence>
<dbReference type="GO" id="GO:0006606">
    <property type="term" value="P:protein import into nucleus"/>
    <property type="evidence" value="ECO:0007669"/>
    <property type="project" value="TreeGrafter"/>
</dbReference>
<dbReference type="InterPro" id="IPR001494">
    <property type="entry name" value="Importin-beta_N"/>
</dbReference>
<dbReference type="PANTHER" id="PTHR10997">
    <property type="entry name" value="IMPORTIN-7, 8, 11"/>
    <property type="match status" value="1"/>
</dbReference>
<dbReference type="InterPro" id="IPR016024">
    <property type="entry name" value="ARM-type_fold"/>
</dbReference>
<dbReference type="PROSITE" id="PS50166">
    <property type="entry name" value="IMPORTIN_B_NT"/>
    <property type="match status" value="1"/>
</dbReference>
<dbReference type="PANTHER" id="PTHR10997:SF8">
    <property type="entry name" value="EXPORTIN-2"/>
    <property type="match status" value="1"/>
</dbReference>
<dbReference type="InterPro" id="IPR011989">
    <property type="entry name" value="ARM-like"/>
</dbReference>
<dbReference type="Pfam" id="PF03378">
    <property type="entry name" value="CAS_CSE1"/>
    <property type="match status" value="1"/>
</dbReference>
<reference evidence="9" key="1">
    <citation type="submission" date="2023-03" db="EMBL/GenBank/DDBJ databases">
        <authorList>
            <person name="Julca I."/>
        </authorList>
    </citation>
    <scope>NUCLEOTIDE SEQUENCE</scope>
</reference>
<dbReference type="InterPro" id="IPR013713">
    <property type="entry name" value="XPO2_central"/>
</dbReference>
<gene>
    <name evidence="9" type="ORF">OLC1_LOCUS17672</name>
</gene>
<keyword evidence="10" id="KW-1185">Reference proteome</keyword>
<dbReference type="GO" id="GO:0005049">
    <property type="term" value="F:nuclear export signal receptor activity"/>
    <property type="evidence" value="ECO:0007669"/>
    <property type="project" value="TreeGrafter"/>
</dbReference>
<comment type="similarity">
    <text evidence="3">Belongs to the XPO2/CSE1 family.</text>
</comment>
<evidence type="ECO:0000256" key="4">
    <source>
        <dbReference type="ARBA" id="ARBA00022448"/>
    </source>
</evidence>
<keyword evidence="6" id="KW-0653">Protein transport</keyword>
<keyword evidence="5" id="KW-0963">Cytoplasm</keyword>
<dbReference type="SMART" id="SM00913">
    <property type="entry name" value="IBN_N"/>
    <property type="match status" value="1"/>
</dbReference>
<dbReference type="Proteomes" id="UP001161247">
    <property type="component" value="Chromosome 6"/>
</dbReference>
<dbReference type="EMBL" id="OX459123">
    <property type="protein sequence ID" value="CAI9109891.1"/>
    <property type="molecule type" value="Genomic_DNA"/>
</dbReference>
<evidence type="ECO:0000256" key="1">
    <source>
        <dbReference type="ARBA" id="ARBA00004123"/>
    </source>
</evidence>
<evidence type="ECO:0000256" key="5">
    <source>
        <dbReference type="ARBA" id="ARBA00022490"/>
    </source>
</evidence>
<proteinExistence type="inferred from homology"/>
<dbReference type="GO" id="GO:0031267">
    <property type="term" value="F:small GTPase binding"/>
    <property type="evidence" value="ECO:0007669"/>
    <property type="project" value="InterPro"/>
</dbReference>